<organism evidence="4 5">
    <name type="scientific">Wenyingzhuangia fucanilytica</name>
    <dbReference type="NCBI Taxonomy" id="1790137"/>
    <lineage>
        <taxon>Bacteria</taxon>
        <taxon>Pseudomonadati</taxon>
        <taxon>Bacteroidota</taxon>
        <taxon>Flavobacteriia</taxon>
        <taxon>Flavobacteriales</taxon>
        <taxon>Flavobacteriaceae</taxon>
        <taxon>Wenyingzhuangia</taxon>
    </lineage>
</organism>
<evidence type="ECO:0000313" key="5">
    <source>
        <dbReference type="Proteomes" id="UP000092967"/>
    </source>
</evidence>
<feature type="domain" description="Calcineurin-like phosphoesterase" evidence="2">
    <location>
        <begin position="141"/>
        <end position="323"/>
    </location>
</feature>
<dbReference type="InterPro" id="IPR004843">
    <property type="entry name" value="Calcineurin-like_PHP"/>
</dbReference>
<evidence type="ECO:0008006" key="6">
    <source>
        <dbReference type="Google" id="ProtNLM"/>
    </source>
</evidence>
<dbReference type="Gene3D" id="3.60.21.10">
    <property type="match status" value="1"/>
</dbReference>
<dbReference type="Gene3D" id="2.60.40.380">
    <property type="entry name" value="Purple acid phosphatase-like, N-terminal"/>
    <property type="match status" value="1"/>
</dbReference>
<dbReference type="InterPro" id="IPR008963">
    <property type="entry name" value="Purple_acid_Pase-like_N"/>
</dbReference>
<dbReference type="GO" id="GO:0003993">
    <property type="term" value="F:acid phosphatase activity"/>
    <property type="evidence" value="ECO:0007669"/>
    <property type="project" value="InterPro"/>
</dbReference>
<feature type="domain" description="Purple acid phosphatase N-terminal" evidence="3">
    <location>
        <begin position="45"/>
        <end position="131"/>
    </location>
</feature>
<gene>
    <name evidence="4" type="ORF">AXE80_11890</name>
</gene>
<keyword evidence="1" id="KW-0732">Signal</keyword>
<protein>
    <recommendedName>
        <fullName evidence="6">Calcineurin-like phosphoesterase domain-containing protein</fullName>
    </recommendedName>
</protein>
<name>A0A1B1Y844_9FLAO</name>
<dbReference type="PANTHER" id="PTHR45867">
    <property type="entry name" value="PURPLE ACID PHOSPHATASE"/>
    <property type="match status" value="1"/>
</dbReference>
<reference evidence="4 5" key="1">
    <citation type="submission" date="2016-02" db="EMBL/GenBank/DDBJ databases">
        <authorList>
            <person name="Wen L."/>
            <person name="He K."/>
            <person name="Yang H."/>
        </authorList>
    </citation>
    <scope>NUCLEOTIDE SEQUENCE [LARGE SCALE GENOMIC DNA]</scope>
    <source>
        <strain evidence="4 5">CZ1127</strain>
    </source>
</reference>
<dbReference type="PANTHER" id="PTHR45867:SF3">
    <property type="entry name" value="ACID PHOSPHATASE TYPE 7"/>
    <property type="match status" value="1"/>
</dbReference>
<evidence type="ECO:0000259" key="2">
    <source>
        <dbReference type="Pfam" id="PF00149"/>
    </source>
</evidence>
<dbReference type="AlphaFoldDB" id="A0A1B1Y844"/>
<sequence>MKNIILLFIISITLSACKSTGEVKNKKADNIAITSTGEKPLLLRQPYLQMVRPTTTTITWKTNDLADNCLVVFNQIDKQNKKVVKGSLVNHEGNKFNEVVLTNLKPSTTYTYSIYSNGHLLASGKDYHFTTAPNHKNKAFTFYALGDIGAKEGQSFAIEPATRITELNQKPDFGLGLGDIVYPKGESKNYDNHLFKPFQEVFKNIPFYPVAGNHDWLSDPEKNFEKEWSLPGNEHYYSFSYSNTLFIGLDSSDGGFYQIEEQLAWLKQTLKENKNSFDWIIVYLHHNGKSCTYKNDYEHVKSLYTVFANNKVDLVLNGHAHTYERLKAYDEFGNVDNTINNQSNYNNLKNRFISITIGAGGKINKKWKADPSNPENCKDGSIVAHSEHVPSFGLISINHKKLIFKGINSYTGETFDTFSITKN</sequence>
<dbReference type="EMBL" id="CP014224">
    <property type="protein sequence ID" value="ANW96940.1"/>
    <property type="molecule type" value="Genomic_DNA"/>
</dbReference>
<dbReference type="RefSeq" id="WP_068827609.1">
    <property type="nucleotide sequence ID" value="NZ_CP014224.1"/>
</dbReference>
<dbReference type="SUPFAM" id="SSF56300">
    <property type="entry name" value="Metallo-dependent phosphatases"/>
    <property type="match status" value="1"/>
</dbReference>
<evidence type="ECO:0000313" key="4">
    <source>
        <dbReference type="EMBL" id="ANW96940.1"/>
    </source>
</evidence>
<dbReference type="PROSITE" id="PS51257">
    <property type="entry name" value="PROKAR_LIPOPROTEIN"/>
    <property type="match status" value="1"/>
</dbReference>
<dbReference type="OrthoDB" id="9809781at2"/>
<dbReference type="Pfam" id="PF16656">
    <property type="entry name" value="Pur_ac_phosph_N"/>
    <property type="match status" value="1"/>
</dbReference>
<evidence type="ECO:0000256" key="1">
    <source>
        <dbReference type="ARBA" id="ARBA00022729"/>
    </source>
</evidence>
<dbReference type="KEGG" id="wfu:AXE80_11890"/>
<evidence type="ECO:0000259" key="3">
    <source>
        <dbReference type="Pfam" id="PF16656"/>
    </source>
</evidence>
<accession>A0A1B1Y844</accession>
<dbReference type="GO" id="GO:0046872">
    <property type="term" value="F:metal ion binding"/>
    <property type="evidence" value="ECO:0007669"/>
    <property type="project" value="InterPro"/>
</dbReference>
<keyword evidence="5" id="KW-1185">Reference proteome</keyword>
<dbReference type="InterPro" id="IPR029052">
    <property type="entry name" value="Metallo-depent_PP-like"/>
</dbReference>
<dbReference type="InterPro" id="IPR015914">
    <property type="entry name" value="PAPs_N"/>
</dbReference>
<dbReference type="Proteomes" id="UP000092967">
    <property type="component" value="Chromosome"/>
</dbReference>
<proteinExistence type="predicted"/>
<dbReference type="Pfam" id="PF00149">
    <property type="entry name" value="Metallophos"/>
    <property type="match status" value="1"/>
</dbReference>
<dbReference type="SUPFAM" id="SSF49363">
    <property type="entry name" value="Purple acid phosphatase, N-terminal domain"/>
    <property type="match status" value="1"/>
</dbReference>